<dbReference type="Pfam" id="PF09990">
    <property type="entry name" value="DUF2231"/>
    <property type="match status" value="1"/>
</dbReference>
<dbReference type="Proteomes" id="UP001165541">
    <property type="component" value="Unassembled WGS sequence"/>
</dbReference>
<dbReference type="EMBL" id="JAMKFE010000008">
    <property type="protein sequence ID" value="MCM5680675.1"/>
    <property type="molecule type" value="Genomic_DNA"/>
</dbReference>
<name>A0ABT0YPL1_9BURK</name>
<dbReference type="RefSeq" id="WP_251779130.1">
    <property type="nucleotide sequence ID" value="NZ_JAMKFE010000008.1"/>
</dbReference>
<evidence type="ECO:0000313" key="5">
    <source>
        <dbReference type="Proteomes" id="UP001165541"/>
    </source>
</evidence>
<dbReference type="InterPro" id="IPR019251">
    <property type="entry name" value="DUF2231_TM"/>
</dbReference>
<protein>
    <submittedName>
        <fullName evidence="4">DUF2231 domain-containing protein</fullName>
    </submittedName>
</protein>
<feature type="region of interest" description="Disordered" evidence="1">
    <location>
        <begin position="151"/>
        <end position="171"/>
    </location>
</feature>
<keyword evidence="2" id="KW-1133">Transmembrane helix</keyword>
<keyword evidence="5" id="KW-1185">Reference proteome</keyword>
<sequence length="171" mass="17985">MESRAKLLGHPAHQMLIVFPLGLLATAVIFDVVFLASGMPEMSIVAYWLIAAGLIGALVAAPFGTIDWTNIPPGTRAKRIGAMHGVGNVIVSLLFLASWMLRPDPPAEPGALALVLSFAGAGLAMVTGWLGGELVDRLGVGVHEGANLDAPNSLLEPEVRPDTRRPVRAPR</sequence>
<evidence type="ECO:0000256" key="1">
    <source>
        <dbReference type="SAM" id="MobiDB-lite"/>
    </source>
</evidence>
<accession>A0ABT0YPL1</accession>
<proteinExistence type="predicted"/>
<keyword evidence="2" id="KW-0472">Membrane</keyword>
<feature type="transmembrane region" description="Helical" evidence="2">
    <location>
        <begin position="16"/>
        <end position="39"/>
    </location>
</feature>
<keyword evidence="2" id="KW-0812">Transmembrane</keyword>
<gene>
    <name evidence="4" type="ORF">M8A51_14200</name>
</gene>
<evidence type="ECO:0000256" key="2">
    <source>
        <dbReference type="SAM" id="Phobius"/>
    </source>
</evidence>
<feature type="transmembrane region" description="Helical" evidence="2">
    <location>
        <begin position="45"/>
        <end position="68"/>
    </location>
</feature>
<organism evidence="4 5">
    <name type="scientific">Caldimonas mangrovi</name>
    <dbReference type="NCBI Taxonomy" id="2944811"/>
    <lineage>
        <taxon>Bacteria</taxon>
        <taxon>Pseudomonadati</taxon>
        <taxon>Pseudomonadota</taxon>
        <taxon>Betaproteobacteria</taxon>
        <taxon>Burkholderiales</taxon>
        <taxon>Sphaerotilaceae</taxon>
        <taxon>Caldimonas</taxon>
    </lineage>
</organism>
<comment type="caution">
    <text evidence="4">The sequence shown here is derived from an EMBL/GenBank/DDBJ whole genome shotgun (WGS) entry which is preliminary data.</text>
</comment>
<evidence type="ECO:0000259" key="3">
    <source>
        <dbReference type="Pfam" id="PF09990"/>
    </source>
</evidence>
<feature type="transmembrane region" description="Helical" evidence="2">
    <location>
        <begin position="80"/>
        <end position="99"/>
    </location>
</feature>
<evidence type="ECO:0000313" key="4">
    <source>
        <dbReference type="EMBL" id="MCM5680675.1"/>
    </source>
</evidence>
<feature type="transmembrane region" description="Helical" evidence="2">
    <location>
        <begin position="111"/>
        <end position="130"/>
    </location>
</feature>
<feature type="domain" description="DUF2231" evidence="3">
    <location>
        <begin position="9"/>
        <end position="143"/>
    </location>
</feature>
<reference evidence="4" key="1">
    <citation type="submission" date="2022-05" db="EMBL/GenBank/DDBJ databases">
        <title>Schlegelella sp. nov., isolated from mangrove soil.</title>
        <authorList>
            <person name="Liu Y."/>
            <person name="Ge X."/>
            <person name="Liu W."/>
        </authorList>
    </citation>
    <scope>NUCLEOTIDE SEQUENCE</scope>
    <source>
        <strain evidence="4">S2-27</strain>
    </source>
</reference>